<comment type="caution">
    <text evidence="2">The sequence shown here is derived from an EMBL/GenBank/DDBJ whole genome shotgun (WGS) entry which is preliminary data.</text>
</comment>
<dbReference type="GO" id="GO:0016779">
    <property type="term" value="F:nucleotidyltransferase activity"/>
    <property type="evidence" value="ECO:0007669"/>
    <property type="project" value="InterPro"/>
</dbReference>
<dbReference type="EMBL" id="RQGA01000013">
    <property type="protein sequence ID" value="TGL38952.1"/>
    <property type="molecule type" value="Genomic_DNA"/>
</dbReference>
<dbReference type="InterPro" id="IPR002934">
    <property type="entry name" value="Polymerase_NTP_transf_dom"/>
</dbReference>
<evidence type="ECO:0000259" key="1">
    <source>
        <dbReference type="Pfam" id="PF01909"/>
    </source>
</evidence>
<dbReference type="AlphaFoldDB" id="A0A4V3JP39"/>
<dbReference type="SUPFAM" id="SSF81301">
    <property type="entry name" value="Nucleotidyltransferase"/>
    <property type="match status" value="1"/>
</dbReference>
<dbReference type="Gene3D" id="3.30.460.10">
    <property type="entry name" value="Beta Polymerase, domain 2"/>
    <property type="match status" value="1"/>
</dbReference>
<evidence type="ECO:0000313" key="3">
    <source>
        <dbReference type="Proteomes" id="UP000298125"/>
    </source>
</evidence>
<organism evidence="2 3">
    <name type="scientific">Leptospira perdikensis</name>
    <dbReference type="NCBI Taxonomy" id="2484948"/>
    <lineage>
        <taxon>Bacteria</taxon>
        <taxon>Pseudomonadati</taxon>
        <taxon>Spirochaetota</taxon>
        <taxon>Spirochaetia</taxon>
        <taxon>Leptospirales</taxon>
        <taxon>Leptospiraceae</taxon>
        <taxon>Leptospira</taxon>
    </lineage>
</organism>
<name>A0A4V3JP39_9LEPT</name>
<proteinExistence type="predicted"/>
<evidence type="ECO:0000313" key="2">
    <source>
        <dbReference type="EMBL" id="TGL38952.1"/>
    </source>
</evidence>
<sequence>MQIPENKQKILGDIVDDLKQLDGVVALVLGGSYSTGNANENSDLDIGIYYHEKTPFSIEGIKNISKKYQIDDTLTVTDFYVWGTWVNGGAWIHTTSGEVDLLYKNIDQIKRTIESSKNGIFENDYEQQPPYGFSSVIYLAETHYCIPLYDPENIIQKLKNEVKDYPLKLKQTIIQNSLWSAEFTLWQADKFAKKSDLYNTVGCISRALKNIVDALFAINELYSMGDKNAIKVLEDALKQPEKLVETIEQVLSVNQNSLKNNVGVLRNLFEQTVSLANGAYRPYFKL</sequence>
<feature type="domain" description="Polymerase nucleotidyl transferase" evidence="1">
    <location>
        <begin position="14"/>
        <end position="59"/>
    </location>
</feature>
<protein>
    <submittedName>
        <fullName evidence="2">DUF4037 domain-containing protein</fullName>
    </submittedName>
</protein>
<dbReference type="OrthoDB" id="5176171at2"/>
<dbReference type="InterPro" id="IPR043519">
    <property type="entry name" value="NT_sf"/>
</dbReference>
<dbReference type="Pfam" id="PF01909">
    <property type="entry name" value="NTP_transf_2"/>
    <property type="match status" value="1"/>
</dbReference>
<gene>
    <name evidence="2" type="ORF">EHQ49_11315</name>
</gene>
<reference evidence="2" key="1">
    <citation type="journal article" date="2019" name="PLoS Negl. Trop. Dis.">
        <title>Revisiting the worldwide diversity of Leptospira species in the environment.</title>
        <authorList>
            <person name="Vincent A.T."/>
            <person name="Schiettekatte O."/>
            <person name="Bourhy P."/>
            <person name="Veyrier F.J."/>
            <person name="Picardeau M."/>
        </authorList>
    </citation>
    <scope>NUCLEOTIDE SEQUENCE [LARGE SCALE GENOMIC DNA]</scope>
    <source>
        <strain evidence="2">201702692</strain>
    </source>
</reference>
<accession>A0A4V3JP39</accession>
<dbReference type="RefSeq" id="WP_135579450.1">
    <property type="nucleotide sequence ID" value="NZ_RQGA01000013.1"/>
</dbReference>
<dbReference type="Proteomes" id="UP000298125">
    <property type="component" value="Unassembled WGS sequence"/>
</dbReference>
<keyword evidence="3" id="KW-1185">Reference proteome</keyword>
<dbReference type="CDD" id="cd05403">
    <property type="entry name" value="NT_KNTase_like"/>
    <property type="match status" value="1"/>
</dbReference>